<dbReference type="OrthoDB" id="1982927at2759"/>
<dbReference type="InterPro" id="IPR050796">
    <property type="entry name" value="SCF_F-box_component"/>
</dbReference>
<dbReference type="PANTHER" id="PTHR31672">
    <property type="entry name" value="BNACNNG10540D PROTEIN"/>
    <property type="match status" value="1"/>
</dbReference>
<keyword evidence="3" id="KW-1185">Reference proteome</keyword>
<feature type="compositionally biased region" description="Low complexity" evidence="1">
    <location>
        <begin position="153"/>
        <end position="170"/>
    </location>
</feature>
<dbReference type="EMBL" id="JABFUD020000022">
    <property type="protein sequence ID" value="KAI5062663.1"/>
    <property type="molecule type" value="Genomic_DNA"/>
</dbReference>
<accession>A0A9D4Z505</accession>
<dbReference type="Proteomes" id="UP000886520">
    <property type="component" value="Chromosome 22"/>
</dbReference>
<name>A0A9D4Z505_ADICA</name>
<sequence length="578" mass="65266">MELPEGLLENVLLLTLEEDLEPYASMPFSVLLPFWEALPALNSSIAFQLCRSLHAPSLRASDWILSFAPKSPPRVLDTTCHRPCLLGTPQFLTRGAHTEAPLVTHIAASASLACFRIDSGDIFVVNPLSTRWRPWCLPQLPPPSDDDDIMQTSSSDDYNVKSYNSSSSNSYEDEMSMISGSEFADADVEDVAHEKDVQSTAISDSSTTGVASNWPLSDGFAHRQHSLSRSTTRECSPSSYIEEISVVGLHSDFYGNPVRRPHFKVVVVRLNAKRTKATETLEYDSLSKCWKTTGRPLVHLTMKVSKGVCCKEDIFFLDDRLKYSVVPVVCAYNTRCGMWRGFQAPLPIQMQELNVRQNAILTNSFRQALCNEDQYSLAHFTYASLVECQGELFFVGAFQWKSFDSSSVAVPFYLRSQDYRVKAQGEEGIKLWKLTTRTSNFSNADQWAMIWKTSDLVEREANDFSSLHVELEGDLGDSFDELDRDNVAKESDLGDFFDKLDRGNVDCTGIGNEIYFVDSKLSKVYVFQTKTQFWEVIEKLPLKDSLLRHHQQADQDDRNYCALRSRLPYQCFAISPGF</sequence>
<reference evidence="2" key="1">
    <citation type="submission" date="2021-01" db="EMBL/GenBank/DDBJ databases">
        <title>Adiantum capillus-veneris genome.</title>
        <authorList>
            <person name="Fang Y."/>
            <person name="Liao Q."/>
        </authorList>
    </citation>
    <scope>NUCLEOTIDE SEQUENCE</scope>
    <source>
        <strain evidence="2">H3</strain>
        <tissue evidence="2">Leaf</tissue>
    </source>
</reference>
<dbReference type="AlphaFoldDB" id="A0A9D4Z505"/>
<gene>
    <name evidence="2" type="ORF">GOP47_0023202</name>
</gene>
<evidence type="ECO:0000313" key="3">
    <source>
        <dbReference type="Proteomes" id="UP000886520"/>
    </source>
</evidence>
<evidence type="ECO:0000313" key="2">
    <source>
        <dbReference type="EMBL" id="KAI5062663.1"/>
    </source>
</evidence>
<evidence type="ECO:0000256" key="1">
    <source>
        <dbReference type="SAM" id="MobiDB-lite"/>
    </source>
</evidence>
<protein>
    <submittedName>
        <fullName evidence="2">Uncharacterized protein</fullName>
    </submittedName>
</protein>
<proteinExistence type="predicted"/>
<organism evidence="2 3">
    <name type="scientific">Adiantum capillus-veneris</name>
    <name type="common">Maidenhair fern</name>
    <dbReference type="NCBI Taxonomy" id="13818"/>
    <lineage>
        <taxon>Eukaryota</taxon>
        <taxon>Viridiplantae</taxon>
        <taxon>Streptophyta</taxon>
        <taxon>Embryophyta</taxon>
        <taxon>Tracheophyta</taxon>
        <taxon>Polypodiopsida</taxon>
        <taxon>Polypodiidae</taxon>
        <taxon>Polypodiales</taxon>
        <taxon>Pteridineae</taxon>
        <taxon>Pteridaceae</taxon>
        <taxon>Vittarioideae</taxon>
        <taxon>Adiantum</taxon>
    </lineage>
</organism>
<feature type="region of interest" description="Disordered" evidence="1">
    <location>
        <begin position="142"/>
        <end position="172"/>
    </location>
</feature>
<comment type="caution">
    <text evidence="2">The sequence shown here is derived from an EMBL/GenBank/DDBJ whole genome shotgun (WGS) entry which is preliminary data.</text>
</comment>